<dbReference type="KEGG" id="vas:GT360_16605"/>
<proteinExistence type="predicted"/>
<keyword evidence="2" id="KW-1185">Reference proteome</keyword>
<sequence>MIDMEELSKSMEFNHTGMQLLLVDYLTHFKCPISHIQTLCEKEDYYQLMTYANQLRLTLMLLNDSKTPLGLARLEHLAKYEFYPPEDLINDISVDLDVIEQQILQLTQ</sequence>
<reference evidence="1 2" key="1">
    <citation type="submission" date="2020-01" db="EMBL/GenBank/DDBJ databases">
        <title>Whole genome and functional gene identification of agarase of Vibrio HN897.</title>
        <authorList>
            <person name="Liu Y."/>
            <person name="Zhao Z."/>
        </authorList>
    </citation>
    <scope>NUCLEOTIDE SEQUENCE [LARGE SCALE GENOMIC DNA]</scope>
    <source>
        <strain evidence="1 2">HN897</strain>
    </source>
</reference>
<evidence type="ECO:0000313" key="2">
    <source>
        <dbReference type="Proteomes" id="UP000464262"/>
    </source>
</evidence>
<name>A0A7Z2T6I0_9VIBR</name>
<protein>
    <submittedName>
        <fullName evidence="1">Uncharacterized protein</fullName>
    </submittedName>
</protein>
<dbReference type="EMBL" id="CP047476">
    <property type="protein sequence ID" value="QIA65175.1"/>
    <property type="molecule type" value="Genomic_DNA"/>
</dbReference>
<dbReference type="AlphaFoldDB" id="A0A7Z2T6I0"/>
<organism evidence="1 2">
    <name type="scientific">Vibrio astriarenae</name>
    <dbReference type="NCBI Taxonomy" id="1481923"/>
    <lineage>
        <taxon>Bacteria</taxon>
        <taxon>Pseudomonadati</taxon>
        <taxon>Pseudomonadota</taxon>
        <taxon>Gammaproteobacteria</taxon>
        <taxon>Vibrionales</taxon>
        <taxon>Vibrionaceae</taxon>
        <taxon>Vibrio</taxon>
    </lineage>
</organism>
<evidence type="ECO:0000313" key="1">
    <source>
        <dbReference type="EMBL" id="QIA65175.1"/>
    </source>
</evidence>
<dbReference type="RefSeq" id="WP_164650075.1">
    <property type="nucleotide sequence ID" value="NZ_CP047476.1"/>
</dbReference>
<gene>
    <name evidence="1" type="ORF">GT360_16605</name>
</gene>
<dbReference type="Proteomes" id="UP000464262">
    <property type="component" value="Chromosome 2"/>
</dbReference>
<accession>A0A7Z2T6I0</accession>